<feature type="domain" description="DCUN1" evidence="2">
    <location>
        <begin position="76"/>
        <end position="129"/>
    </location>
</feature>
<dbReference type="Pfam" id="PF03556">
    <property type="entry name" value="Cullin_binding"/>
    <property type="match status" value="1"/>
</dbReference>
<dbReference type="GO" id="GO:0032182">
    <property type="term" value="F:ubiquitin-like protein binding"/>
    <property type="evidence" value="ECO:0007669"/>
    <property type="project" value="TreeGrafter"/>
</dbReference>
<reference evidence="3 4" key="1">
    <citation type="journal article" date="2018" name="Mol. Plant">
        <title>The genome of Artemisia annua provides insight into the evolution of Asteraceae family and artemisinin biosynthesis.</title>
        <authorList>
            <person name="Shen Q."/>
            <person name="Zhang L."/>
            <person name="Liao Z."/>
            <person name="Wang S."/>
            <person name="Yan T."/>
            <person name="Shi P."/>
            <person name="Liu M."/>
            <person name="Fu X."/>
            <person name="Pan Q."/>
            <person name="Wang Y."/>
            <person name="Lv Z."/>
            <person name="Lu X."/>
            <person name="Zhang F."/>
            <person name="Jiang W."/>
            <person name="Ma Y."/>
            <person name="Chen M."/>
            <person name="Hao X."/>
            <person name="Li L."/>
            <person name="Tang Y."/>
            <person name="Lv G."/>
            <person name="Zhou Y."/>
            <person name="Sun X."/>
            <person name="Brodelius P.E."/>
            <person name="Rose J.K.C."/>
            <person name="Tang K."/>
        </authorList>
    </citation>
    <scope>NUCLEOTIDE SEQUENCE [LARGE SCALE GENOMIC DNA]</scope>
    <source>
        <strain evidence="4">cv. Huhao1</strain>
        <tissue evidence="3">Leaf</tissue>
    </source>
</reference>
<gene>
    <name evidence="3" type="ORF">CTI12_AA161560</name>
</gene>
<dbReference type="GO" id="GO:0031624">
    <property type="term" value="F:ubiquitin conjugating enzyme binding"/>
    <property type="evidence" value="ECO:0007669"/>
    <property type="project" value="TreeGrafter"/>
</dbReference>
<dbReference type="AlphaFoldDB" id="A0A2U1MQA6"/>
<dbReference type="PANTHER" id="PTHR12281">
    <property type="entry name" value="RP42 RELATED"/>
    <property type="match status" value="1"/>
</dbReference>
<dbReference type="PANTHER" id="PTHR12281:SF31">
    <property type="entry name" value="DCN1-LIKE PROTEIN 3"/>
    <property type="match status" value="1"/>
</dbReference>
<dbReference type="GO" id="GO:0045116">
    <property type="term" value="P:protein neddylation"/>
    <property type="evidence" value="ECO:0007669"/>
    <property type="project" value="TreeGrafter"/>
</dbReference>
<sequence>MSDENLANSMVIYIEKEIADKFDAESIIEEFKGLKGCDVCRQVYKPEYILLSKRMVWMSILEEVVVLMSRLNLQAYINEFSRFYDFVFFICRENGQRSITVSRAIMAWKLVLSGRFRLFNQWCIFVEQHAGIPTRFLTILA</sequence>
<protein>
    <recommendedName>
        <fullName evidence="1">Defective in cullin neddylation protein</fullName>
    </recommendedName>
</protein>
<dbReference type="Gene3D" id="1.10.238.200">
    <property type="entry name" value="Cullin, PONY binding domain"/>
    <property type="match status" value="1"/>
</dbReference>
<dbReference type="InterPro" id="IPR014764">
    <property type="entry name" value="DCN-prot"/>
</dbReference>
<dbReference type="OrthoDB" id="286637at2759"/>
<dbReference type="InterPro" id="IPR005176">
    <property type="entry name" value="PONY_dom"/>
</dbReference>
<proteinExistence type="predicted"/>
<dbReference type="Proteomes" id="UP000245207">
    <property type="component" value="Unassembled WGS sequence"/>
</dbReference>
<evidence type="ECO:0000313" key="3">
    <source>
        <dbReference type="EMBL" id="PWA63412.1"/>
    </source>
</evidence>
<dbReference type="GO" id="GO:0097602">
    <property type="term" value="F:cullin family protein binding"/>
    <property type="evidence" value="ECO:0007669"/>
    <property type="project" value="TreeGrafter"/>
</dbReference>
<organism evidence="3 4">
    <name type="scientific">Artemisia annua</name>
    <name type="common">Sweet wormwood</name>
    <dbReference type="NCBI Taxonomy" id="35608"/>
    <lineage>
        <taxon>Eukaryota</taxon>
        <taxon>Viridiplantae</taxon>
        <taxon>Streptophyta</taxon>
        <taxon>Embryophyta</taxon>
        <taxon>Tracheophyta</taxon>
        <taxon>Spermatophyta</taxon>
        <taxon>Magnoliopsida</taxon>
        <taxon>eudicotyledons</taxon>
        <taxon>Gunneridae</taxon>
        <taxon>Pentapetalae</taxon>
        <taxon>asterids</taxon>
        <taxon>campanulids</taxon>
        <taxon>Asterales</taxon>
        <taxon>Asteraceae</taxon>
        <taxon>Asteroideae</taxon>
        <taxon>Anthemideae</taxon>
        <taxon>Artemisiinae</taxon>
        <taxon>Artemisia</taxon>
    </lineage>
</organism>
<dbReference type="EMBL" id="PKPP01004644">
    <property type="protein sequence ID" value="PWA63412.1"/>
    <property type="molecule type" value="Genomic_DNA"/>
</dbReference>
<dbReference type="InterPro" id="IPR042460">
    <property type="entry name" value="DCN1-like_PONY"/>
</dbReference>
<dbReference type="GO" id="GO:0000151">
    <property type="term" value="C:ubiquitin ligase complex"/>
    <property type="evidence" value="ECO:0007669"/>
    <property type="project" value="TreeGrafter"/>
</dbReference>
<dbReference type="STRING" id="35608.A0A2U1MQA6"/>
<keyword evidence="4" id="KW-1185">Reference proteome</keyword>
<comment type="function">
    <text evidence="1">Neddylation of cullins play an essential role in the regulation of SCF-type complexes activity.</text>
</comment>
<evidence type="ECO:0000313" key="4">
    <source>
        <dbReference type="Proteomes" id="UP000245207"/>
    </source>
</evidence>
<evidence type="ECO:0000259" key="2">
    <source>
        <dbReference type="Pfam" id="PF03556"/>
    </source>
</evidence>
<accession>A0A2U1MQA6</accession>
<comment type="caution">
    <text evidence="3">The sequence shown here is derived from an EMBL/GenBank/DDBJ whole genome shotgun (WGS) entry which is preliminary data.</text>
</comment>
<evidence type="ECO:0000256" key="1">
    <source>
        <dbReference type="RuleBase" id="RU410713"/>
    </source>
</evidence>
<name>A0A2U1MQA6_ARTAN</name>